<evidence type="ECO:0000313" key="4">
    <source>
        <dbReference type="EMBL" id="AKB78076.1"/>
    </source>
</evidence>
<feature type="compositionally biased region" description="Low complexity" evidence="2">
    <location>
        <begin position="355"/>
        <end position="373"/>
    </location>
</feature>
<reference evidence="4 5" key="1">
    <citation type="submission" date="2014-07" db="EMBL/GenBank/DDBJ databases">
        <title>Methanogenic archaea and the global carbon cycle.</title>
        <authorList>
            <person name="Henriksen J.R."/>
            <person name="Luke J."/>
            <person name="Reinhart S."/>
            <person name="Benedict M.N."/>
            <person name="Youngblut N.D."/>
            <person name="Metcalf M.E."/>
            <person name="Whitaker R.J."/>
            <person name="Metcalf W.W."/>
        </authorList>
    </citation>
    <scope>NUCLEOTIDE SEQUENCE [LARGE SCALE GENOMIC DNA]</scope>
    <source>
        <strain evidence="4 5">HB-1</strain>
    </source>
</reference>
<dbReference type="HOGENOM" id="CLU_009318_4_2_2"/>
<sequence length="608" mass="65115">MVILTKRILSVLFTVTLALQALTGSAAATTFTVDDNGPGNYTTIQAALNDAVDGDTIIVQPGTYPTDERIPVEVSVTIKGAGTSYPSIGGFWLYAPSTVEGFTITKGVDFEKAGTACTVRNNRFEGCGVSMGSSYLYGNQIVMNNLFTGSPSGVSTYDSYNNTIIGNTFLNCNVGVLFSWGGGSHVVTGNTFKNCSIGIHLIDDSALIYNNYFYNDINLQIDDEAFCTLNVAKNADKNIIGGQYIGGNYWSTPAGNGFSDTHLDTNGDGFAEEPYQISDVAIDHLPLAKQEEEPEVTPPPEPEEPTEDNSTDEVILDDNSTASEDNNTADVIPADNSTDVTSESGNETEEVTDEGNSGSSGSSGGSSHRSSGSSSGGSGGGGSPELARNVEVKELSQLFIPNGKDVKFEFQNNATCVVSVDFDAIKNAGKITTIVEQLKNKSALVPGLPEGEIYKSFNVWVGNVGYATPKNIDHPTLDFKVEKAWVLDKNVDRDSITLNWYVDEDEHDEKNGNWTSLKTELTGEDDEYLYYTSEVSGYSFFAISGTSLQEEETITAESRAAGDIPEDQEGNESKEPESDKNKNALLGMGLVLGTLGTMGIILKSMKKE</sequence>
<feature type="domain" description="Periplasmic copper-binding protein NosD beta helix" evidence="3">
    <location>
        <begin position="77"/>
        <end position="255"/>
    </location>
</feature>
<feature type="compositionally biased region" description="Gly residues" evidence="2">
    <location>
        <begin position="374"/>
        <end position="383"/>
    </location>
</feature>
<name>A0A0E3SB60_9EURY</name>
<feature type="region of interest" description="Disordered" evidence="2">
    <location>
        <begin position="555"/>
        <end position="583"/>
    </location>
</feature>
<dbReference type="AlphaFoldDB" id="A0A0E3SB60"/>
<gene>
    <name evidence="4" type="ORF">MSHOH_1593</name>
</gene>
<dbReference type="STRING" id="1434110.MSHOH_1593"/>
<dbReference type="NCBIfam" id="TIGR04213">
    <property type="entry name" value="PGF_pre_PGF"/>
    <property type="match status" value="1"/>
</dbReference>
<evidence type="ECO:0000256" key="2">
    <source>
        <dbReference type="SAM" id="MobiDB-lite"/>
    </source>
</evidence>
<dbReference type="InterPro" id="IPR011050">
    <property type="entry name" value="Pectin_lyase_fold/virulence"/>
</dbReference>
<feature type="region of interest" description="Disordered" evidence="2">
    <location>
        <begin position="291"/>
        <end position="386"/>
    </location>
</feature>
<keyword evidence="5" id="KW-1185">Reference proteome</keyword>
<dbReference type="SUPFAM" id="SSF51126">
    <property type="entry name" value="Pectin lyase-like"/>
    <property type="match status" value="1"/>
</dbReference>
<feature type="compositionally biased region" description="Acidic residues" evidence="2">
    <location>
        <begin position="301"/>
        <end position="316"/>
    </location>
</feature>
<dbReference type="Proteomes" id="UP000033101">
    <property type="component" value="Chromosome"/>
</dbReference>
<dbReference type="Pfam" id="PF05048">
    <property type="entry name" value="NosD"/>
    <property type="match status" value="1"/>
</dbReference>
<protein>
    <recommendedName>
        <fullName evidence="3">Periplasmic copper-binding protein NosD beta helix domain-containing protein</fullName>
    </recommendedName>
</protein>
<dbReference type="EMBL" id="CP009516">
    <property type="protein sequence ID" value="AKB78076.1"/>
    <property type="molecule type" value="Genomic_DNA"/>
</dbReference>
<dbReference type="InterPro" id="IPR006626">
    <property type="entry name" value="PbH1"/>
</dbReference>
<feature type="compositionally biased region" description="Basic and acidic residues" evidence="2">
    <location>
        <begin position="571"/>
        <end position="582"/>
    </location>
</feature>
<dbReference type="SMART" id="SM00710">
    <property type="entry name" value="PbH1"/>
    <property type="match status" value="3"/>
</dbReference>
<feature type="compositionally biased region" description="Polar residues" evidence="2">
    <location>
        <begin position="318"/>
        <end position="345"/>
    </location>
</feature>
<dbReference type="InterPro" id="IPR012334">
    <property type="entry name" value="Pectin_lyas_fold"/>
</dbReference>
<evidence type="ECO:0000313" key="5">
    <source>
        <dbReference type="Proteomes" id="UP000033101"/>
    </source>
</evidence>
<dbReference type="InterPro" id="IPR026453">
    <property type="entry name" value="PGF_pre_PGF"/>
</dbReference>
<evidence type="ECO:0000256" key="1">
    <source>
        <dbReference type="ARBA" id="ARBA00022737"/>
    </source>
</evidence>
<accession>A0A0E3SB60</accession>
<dbReference type="PANTHER" id="PTHR22990">
    <property type="entry name" value="F-BOX ONLY PROTEIN"/>
    <property type="match status" value="1"/>
</dbReference>
<dbReference type="KEGG" id="mhor:MSHOH_1593"/>
<dbReference type="PATRIC" id="fig|1434110.4.peg.2010"/>
<keyword evidence="1" id="KW-0677">Repeat</keyword>
<dbReference type="InterPro" id="IPR007742">
    <property type="entry name" value="NosD_dom"/>
</dbReference>
<proteinExistence type="predicted"/>
<organism evidence="4 5">
    <name type="scientific">Methanosarcina horonobensis HB-1 = JCM 15518</name>
    <dbReference type="NCBI Taxonomy" id="1434110"/>
    <lineage>
        <taxon>Archaea</taxon>
        <taxon>Methanobacteriati</taxon>
        <taxon>Methanobacteriota</taxon>
        <taxon>Stenosarchaea group</taxon>
        <taxon>Methanomicrobia</taxon>
        <taxon>Methanosarcinales</taxon>
        <taxon>Methanosarcinaceae</taxon>
        <taxon>Methanosarcina</taxon>
    </lineage>
</organism>
<dbReference type="InterPro" id="IPR051550">
    <property type="entry name" value="SCF-Subunits/Alg-Epimerases"/>
</dbReference>
<evidence type="ECO:0000259" key="3">
    <source>
        <dbReference type="Pfam" id="PF05048"/>
    </source>
</evidence>
<dbReference type="Gene3D" id="2.160.20.10">
    <property type="entry name" value="Single-stranded right-handed beta-helix, Pectin lyase-like"/>
    <property type="match status" value="1"/>
</dbReference>
<dbReference type="PANTHER" id="PTHR22990:SF15">
    <property type="entry name" value="F-BOX ONLY PROTEIN 10"/>
    <property type="match status" value="1"/>
</dbReference>